<evidence type="ECO:0000313" key="3">
    <source>
        <dbReference type="Proteomes" id="UP000298097"/>
    </source>
</evidence>
<feature type="transmembrane region" description="Helical" evidence="1">
    <location>
        <begin position="157"/>
        <end position="177"/>
    </location>
</feature>
<keyword evidence="1" id="KW-0812">Transmembrane</keyword>
<dbReference type="AlphaFoldDB" id="A0A4R9HCL3"/>
<protein>
    <recommendedName>
        <fullName evidence="4">HTTM domain-containing protein</fullName>
    </recommendedName>
</protein>
<proteinExistence type="predicted"/>
<feature type="transmembrane region" description="Helical" evidence="1">
    <location>
        <begin position="273"/>
        <end position="291"/>
    </location>
</feature>
<feature type="transmembrane region" description="Helical" evidence="1">
    <location>
        <begin position="249"/>
        <end position="267"/>
    </location>
</feature>
<sequence>MNRMLLHNDANANTLGFARILVFSIVFLYVFFDRTLSLSYLEPALFYPQGIFRLIPPDYWIGINNPGFLLGFKVILLFFLIRAILGTDKISLYGSCIGFAIFLGIEKGFGGHVDHRELVFVYIMFSIALTPCLDALSRYKGNIDKNRDQKVYQASMLMILSIPILEYVYIAIARLAIGFPEVFHPDVMKRWIIVNGIMRPGRFPELGLAQYYLSQSWLNWTLYFSLAFSTVLEILALALPFLRVWPKRIMLMLLIGFHISIYLLMNIVFVENVAILLLFFNYTSVLGYFLSKIRNIKLINF</sequence>
<dbReference type="RefSeq" id="WP_135772304.1">
    <property type="nucleotide sequence ID" value="NZ_RQEY01000001.1"/>
</dbReference>
<feature type="transmembrane region" description="Helical" evidence="1">
    <location>
        <begin position="119"/>
        <end position="136"/>
    </location>
</feature>
<keyword evidence="3" id="KW-1185">Reference proteome</keyword>
<feature type="transmembrane region" description="Helical" evidence="1">
    <location>
        <begin position="92"/>
        <end position="113"/>
    </location>
</feature>
<evidence type="ECO:0000313" key="2">
    <source>
        <dbReference type="EMBL" id="TGK44557.1"/>
    </source>
</evidence>
<dbReference type="EMBL" id="RQEY01000001">
    <property type="protein sequence ID" value="TGK44557.1"/>
    <property type="molecule type" value="Genomic_DNA"/>
</dbReference>
<feature type="transmembrane region" description="Helical" evidence="1">
    <location>
        <begin position="12"/>
        <end position="32"/>
    </location>
</feature>
<feature type="transmembrane region" description="Helical" evidence="1">
    <location>
        <begin position="220"/>
        <end position="242"/>
    </location>
</feature>
<organism evidence="2 3">
    <name type="scientific">Leptospira andrefontaineae</name>
    <dbReference type="NCBI Taxonomy" id="2484976"/>
    <lineage>
        <taxon>Bacteria</taxon>
        <taxon>Pseudomonadati</taxon>
        <taxon>Spirochaetota</taxon>
        <taxon>Spirochaetia</taxon>
        <taxon>Leptospirales</taxon>
        <taxon>Leptospiraceae</taxon>
        <taxon>Leptospira</taxon>
    </lineage>
</organism>
<evidence type="ECO:0008006" key="4">
    <source>
        <dbReference type="Google" id="ProtNLM"/>
    </source>
</evidence>
<dbReference type="Proteomes" id="UP000298097">
    <property type="component" value="Unassembled WGS sequence"/>
</dbReference>
<keyword evidence="1" id="KW-0472">Membrane</keyword>
<reference evidence="2" key="1">
    <citation type="journal article" date="2019" name="PLoS Negl. Trop. Dis.">
        <title>Revisiting the worldwide diversity of Leptospira species in the environment.</title>
        <authorList>
            <person name="Vincent A.T."/>
            <person name="Schiettekatte O."/>
            <person name="Bourhy P."/>
            <person name="Veyrier F.J."/>
            <person name="Picardeau M."/>
        </authorList>
    </citation>
    <scope>NUCLEOTIDE SEQUENCE [LARGE SCALE GENOMIC DNA]</scope>
    <source>
        <strain evidence="2">201800301</strain>
    </source>
</reference>
<gene>
    <name evidence="2" type="ORF">EHO65_00525</name>
</gene>
<dbReference type="OrthoDB" id="325346at2"/>
<evidence type="ECO:0000256" key="1">
    <source>
        <dbReference type="SAM" id="Phobius"/>
    </source>
</evidence>
<comment type="caution">
    <text evidence="2">The sequence shown here is derived from an EMBL/GenBank/DDBJ whole genome shotgun (WGS) entry which is preliminary data.</text>
</comment>
<name>A0A4R9HCL3_9LEPT</name>
<feature type="transmembrane region" description="Helical" evidence="1">
    <location>
        <begin position="67"/>
        <end position="85"/>
    </location>
</feature>
<keyword evidence="1" id="KW-1133">Transmembrane helix</keyword>
<accession>A0A4R9HCL3</accession>